<gene>
    <name evidence="1" type="ORF">S03H2_13742</name>
</gene>
<dbReference type="EMBL" id="BARU01006971">
    <property type="protein sequence ID" value="GAH39484.1"/>
    <property type="molecule type" value="Genomic_DNA"/>
</dbReference>
<dbReference type="NCBIfam" id="TIGR04183">
    <property type="entry name" value="Por_Secre_tail"/>
    <property type="match status" value="1"/>
</dbReference>
<feature type="non-terminal residue" evidence="1">
    <location>
        <position position="1"/>
    </location>
</feature>
<comment type="caution">
    <text evidence="1">The sequence shown here is derived from an EMBL/GenBank/DDBJ whole genome shotgun (WGS) entry which is preliminary data.</text>
</comment>
<accession>X1GD32</accession>
<dbReference type="InterPro" id="IPR026444">
    <property type="entry name" value="Secre_tail"/>
</dbReference>
<proteinExistence type="predicted"/>
<evidence type="ECO:0000313" key="1">
    <source>
        <dbReference type="EMBL" id="GAH39484.1"/>
    </source>
</evidence>
<name>X1GD32_9ZZZZ</name>
<dbReference type="AlphaFoldDB" id="X1GD32"/>
<evidence type="ECO:0008006" key="2">
    <source>
        <dbReference type="Google" id="ProtNLM"/>
    </source>
</evidence>
<organism evidence="1">
    <name type="scientific">marine sediment metagenome</name>
    <dbReference type="NCBI Taxonomy" id="412755"/>
    <lineage>
        <taxon>unclassified sequences</taxon>
        <taxon>metagenomes</taxon>
        <taxon>ecological metagenomes</taxon>
    </lineage>
</organism>
<sequence length="117" mass="13203">LYYLCAEVAALSIMAVPYTTSIDEVSNVKFAGSRLSIYPTVHGSQFTIVFNGHDPFIAIYNATGHCVKQFNHLTDQPFNHVVWYGKDNFDQKLPTGVYFVRIETNEATQVEKVVLIK</sequence>
<protein>
    <recommendedName>
        <fullName evidence="2">Secretion system C-terminal sorting domain-containing protein</fullName>
    </recommendedName>
</protein>
<reference evidence="1" key="1">
    <citation type="journal article" date="2014" name="Front. Microbiol.">
        <title>High frequency of phylogenetically diverse reductive dehalogenase-homologous genes in deep subseafloor sedimentary metagenomes.</title>
        <authorList>
            <person name="Kawai M."/>
            <person name="Futagami T."/>
            <person name="Toyoda A."/>
            <person name="Takaki Y."/>
            <person name="Nishi S."/>
            <person name="Hori S."/>
            <person name="Arai W."/>
            <person name="Tsubouchi T."/>
            <person name="Morono Y."/>
            <person name="Uchiyama I."/>
            <person name="Ito T."/>
            <person name="Fujiyama A."/>
            <person name="Inagaki F."/>
            <person name="Takami H."/>
        </authorList>
    </citation>
    <scope>NUCLEOTIDE SEQUENCE</scope>
    <source>
        <strain evidence="1">Expedition CK06-06</strain>
    </source>
</reference>
<dbReference type="Gene3D" id="2.60.40.4070">
    <property type="match status" value="1"/>
</dbReference>